<gene>
    <name evidence="1" type="ORF">SFRICE_017370</name>
</gene>
<dbReference type="AlphaFoldDB" id="A0A2H1WG79"/>
<protein>
    <submittedName>
        <fullName evidence="1">SFRICE_017370</fullName>
    </submittedName>
</protein>
<name>A0A2H1WG79_SPOFR</name>
<organism evidence="1">
    <name type="scientific">Spodoptera frugiperda</name>
    <name type="common">Fall armyworm</name>
    <dbReference type="NCBI Taxonomy" id="7108"/>
    <lineage>
        <taxon>Eukaryota</taxon>
        <taxon>Metazoa</taxon>
        <taxon>Ecdysozoa</taxon>
        <taxon>Arthropoda</taxon>
        <taxon>Hexapoda</taxon>
        <taxon>Insecta</taxon>
        <taxon>Pterygota</taxon>
        <taxon>Neoptera</taxon>
        <taxon>Endopterygota</taxon>
        <taxon>Lepidoptera</taxon>
        <taxon>Glossata</taxon>
        <taxon>Ditrysia</taxon>
        <taxon>Noctuoidea</taxon>
        <taxon>Noctuidae</taxon>
        <taxon>Amphipyrinae</taxon>
        <taxon>Spodoptera</taxon>
    </lineage>
</organism>
<reference evidence="1" key="1">
    <citation type="submission" date="2016-07" db="EMBL/GenBank/DDBJ databases">
        <authorList>
            <person name="Bretaudeau A."/>
        </authorList>
    </citation>
    <scope>NUCLEOTIDE SEQUENCE</scope>
    <source>
        <strain evidence="1">Rice</strain>
        <tissue evidence="1">Whole body</tissue>
    </source>
</reference>
<sequence length="212" mass="23276">MPSEVRKVQLSEQRRSSARQTHWHVWRLKVRQTEIARAILSANRKPTKLSAMGVTTHWCAAGRGGPALSHATALRASLLDIINFIDDISNICTSFLEAVLNTASRQECLPLKNRSHPPEILSPAGYELTSVIGYFLSHGNADKAAGKRSKTDNTLFLVTLGVVDNKNKAWVRAGGSAAGFCFSARYPAPWPCVYCPIHRHNGCIAVTPLCRD</sequence>
<proteinExistence type="predicted"/>
<accession>A0A2H1WG79</accession>
<evidence type="ECO:0000313" key="1">
    <source>
        <dbReference type="EMBL" id="SOQ51464.1"/>
    </source>
</evidence>
<dbReference type="EMBL" id="ODYU01008126">
    <property type="protein sequence ID" value="SOQ51464.1"/>
    <property type="molecule type" value="Genomic_DNA"/>
</dbReference>